<protein>
    <submittedName>
        <fullName evidence="1">Uncharacterized protein</fullName>
    </submittedName>
</protein>
<name>A0A5S9HXC4_9CAUD</name>
<dbReference type="RefSeq" id="YP_009873928.1">
    <property type="nucleotide sequence ID" value="NC_049340.1"/>
</dbReference>
<dbReference type="GeneID" id="55803049"/>
<proteinExistence type="predicted"/>
<dbReference type="Proteomes" id="UP000422648">
    <property type="component" value="Segment"/>
</dbReference>
<reference evidence="1 2" key="1">
    <citation type="journal article" date="2019" name="Arch. Virol.">
        <title>A novel jumbo Tenacibaculum maritimum lytic phage with head-fiber-like appendages.</title>
        <authorList>
            <person name="Kawato Y."/>
            <person name="Istiqomah I."/>
            <person name="Gaafar A.Y."/>
            <person name="Hanaoka M."/>
            <person name="Ishimaru K."/>
            <person name="Yasuike M."/>
            <person name="Nishiki I."/>
            <person name="Nakamura Y."/>
            <person name="Fujiwara A."/>
            <person name="Nakai T."/>
        </authorList>
    </citation>
    <scope>NUCLEOTIDE SEQUENCE [LARGE SCALE GENOMIC DNA]</scope>
    <source>
        <strain evidence="1 2">PTm1</strain>
    </source>
</reference>
<accession>A0A5S9HXC4</accession>
<evidence type="ECO:0000313" key="2">
    <source>
        <dbReference type="Proteomes" id="UP000422648"/>
    </source>
</evidence>
<dbReference type="KEGG" id="vg:55803049"/>
<evidence type="ECO:0000313" key="1">
    <source>
        <dbReference type="EMBL" id="BBI90636.1"/>
    </source>
</evidence>
<organism evidence="1 2">
    <name type="scientific">Tenacibaculum phage PTm1</name>
    <dbReference type="NCBI Taxonomy" id="2547425"/>
    <lineage>
        <taxon>Viruses</taxon>
        <taxon>Duplodnaviria</taxon>
        <taxon>Heunggongvirae</taxon>
        <taxon>Uroviricota</taxon>
        <taxon>Caudoviricetes</taxon>
        <taxon>Shirahamavirus</taxon>
        <taxon>Shirahamavirus PTm1</taxon>
    </lineage>
</organism>
<sequence length="196" mass="22870">MFSLDPRPDLFRTRLPDKFIEPNILTKYDAFIKQKPFVFDSFIDVMNESIQSFDIPAFGFSATIQDGNRDNALGAIERVHVPHQSVQKFIDNTFTITFKHTEAYMSYWFMVEHWFKKYQLGKDGNRVPMDFLLLELLDYKLNSIVRIKFNKVLFTGVDGVSFAYNNIDRTSDTFTATFQYGTLQPVFDIPTLNIKT</sequence>
<keyword evidence="2" id="KW-1185">Reference proteome</keyword>
<dbReference type="EMBL" id="AP019524">
    <property type="protein sequence ID" value="BBI90636.1"/>
    <property type="molecule type" value="Genomic_DNA"/>
</dbReference>